<protein>
    <recommendedName>
        <fullName evidence="4">Golgi to ER traffic protein 4</fullName>
    </recommendedName>
</protein>
<dbReference type="InterPro" id="IPR007317">
    <property type="entry name" value="GET4"/>
</dbReference>
<comment type="similarity">
    <text evidence="1">Belongs to the GET4 family.</text>
</comment>
<dbReference type="AlphaFoldDB" id="A0A0G4EM25"/>
<dbReference type="VEuPathDB" id="CryptoDB:Vbra_7768"/>
<evidence type="ECO:0000313" key="3">
    <source>
        <dbReference type="Proteomes" id="UP000041254"/>
    </source>
</evidence>
<dbReference type="InterPro" id="IPR011990">
    <property type="entry name" value="TPR-like_helical_dom_sf"/>
</dbReference>
<dbReference type="GO" id="GO:0045048">
    <property type="term" value="P:protein insertion into ER membrane"/>
    <property type="evidence" value="ECO:0007669"/>
    <property type="project" value="InterPro"/>
</dbReference>
<dbReference type="OrthoDB" id="10252405at2759"/>
<proteinExistence type="inferred from homology"/>
<sequence length="291" mass="32231">MTTAANIDKRINRGQFYDAHQVLTSYISRLTARGKRDEAASLCADFALKFAAKEQYGLTADLAITLIDLWKEEADRLPCVTAERLETIVALFQACPPHSTKEKYRFINKAIKWTSTTPLEGQEGAESPYPNGHPMLHTAAGKAYWAEKDFGSAQLHLVFGKDGCDLAAMVREWQPEAYPSEAPLFPLRTTLMVLSMNDIPTAVTFVESLIGSDLDDPGLPPALQAAYLLAEACRLNDWDFFLMVQTKYQLVLRRDPSFARYLEVIKGDVFGVKDANASGGLMGMLSNLLQG</sequence>
<dbReference type="PANTHER" id="PTHR12875:SF0">
    <property type="entry name" value="GOLGI TO ER TRAFFIC PROTEIN 4 HOMOLOG"/>
    <property type="match status" value="1"/>
</dbReference>
<dbReference type="PANTHER" id="PTHR12875">
    <property type="entry name" value="GOLGI TO ER TRAFFIC PROTEIN 4 HOMOLOG"/>
    <property type="match status" value="1"/>
</dbReference>
<dbReference type="STRING" id="1169540.A0A0G4EM25"/>
<evidence type="ECO:0000313" key="2">
    <source>
        <dbReference type="EMBL" id="CEL97893.1"/>
    </source>
</evidence>
<dbReference type="PhylomeDB" id="A0A0G4EM25"/>
<keyword evidence="3" id="KW-1185">Reference proteome</keyword>
<dbReference type="EMBL" id="CDMY01000258">
    <property type="protein sequence ID" value="CEL97893.1"/>
    <property type="molecule type" value="Genomic_DNA"/>
</dbReference>
<dbReference type="Proteomes" id="UP000041254">
    <property type="component" value="Unassembled WGS sequence"/>
</dbReference>
<dbReference type="Pfam" id="PF04190">
    <property type="entry name" value="GET4"/>
    <property type="match status" value="1"/>
</dbReference>
<accession>A0A0G4EM25</accession>
<dbReference type="InParanoid" id="A0A0G4EM25"/>
<name>A0A0G4EM25_VITBC</name>
<evidence type="ECO:0008006" key="4">
    <source>
        <dbReference type="Google" id="ProtNLM"/>
    </source>
</evidence>
<evidence type="ECO:0000256" key="1">
    <source>
        <dbReference type="ARBA" id="ARBA00005351"/>
    </source>
</evidence>
<organism evidence="2 3">
    <name type="scientific">Vitrella brassicaformis (strain CCMP3155)</name>
    <dbReference type="NCBI Taxonomy" id="1169540"/>
    <lineage>
        <taxon>Eukaryota</taxon>
        <taxon>Sar</taxon>
        <taxon>Alveolata</taxon>
        <taxon>Colpodellida</taxon>
        <taxon>Vitrellaceae</taxon>
        <taxon>Vitrella</taxon>
    </lineage>
</organism>
<dbReference type="FunCoup" id="A0A0G4EM25">
    <property type="interactions" value="168"/>
</dbReference>
<dbReference type="GO" id="GO:0005829">
    <property type="term" value="C:cytosol"/>
    <property type="evidence" value="ECO:0007669"/>
    <property type="project" value="TreeGrafter"/>
</dbReference>
<reference evidence="2 3" key="1">
    <citation type="submission" date="2014-11" db="EMBL/GenBank/DDBJ databases">
        <authorList>
            <person name="Zhu J."/>
            <person name="Qi W."/>
            <person name="Song R."/>
        </authorList>
    </citation>
    <scope>NUCLEOTIDE SEQUENCE [LARGE SCALE GENOMIC DNA]</scope>
</reference>
<gene>
    <name evidence="2" type="ORF">Vbra_7768</name>
</gene>
<dbReference type="Gene3D" id="1.25.40.10">
    <property type="entry name" value="Tetratricopeptide repeat domain"/>
    <property type="match status" value="1"/>
</dbReference>
<dbReference type="OMA" id="LMDMMGM"/>